<keyword evidence="10" id="KW-0413">Isomerase</keyword>
<evidence type="ECO:0000256" key="8">
    <source>
        <dbReference type="ARBA" id="ARBA00023125"/>
    </source>
</evidence>
<keyword evidence="6" id="KW-0269">Exonuclease</keyword>
<evidence type="ECO:0000256" key="13">
    <source>
        <dbReference type="ARBA" id="ARBA00034923"/>
    </source>
</evidence>
<keyword evidence="19" id="KW-1185">Reference proteome</keyword>
<evidence type="ECO:0000256" key="6">
    <source>
        <dbReference type="ARBA" id="ARBA00022839"/>
    </source>
</evidence>
<dbReference type="PANTHER" id="PTHR11070:SF2">
    <property type="entry name" value="ATP-DEPENDENT DNA HELICASE SRS2"/>
    <property type="match status" value="1"/>
</dbReference>
<dbReference type="eggNOG" id="COG1074">
    <property type="taxonomic scope" value="Bacteria"/>
</dbReference>
<reference evidence="18 19" key="2">
    <citation type="journal article" date="2010" name="Stand. Genomic Sci.">
        <title>Complete genome sequence of Desulfohalobium retbaense type strain (HR(100)).</title>
        <authorList>
            <person name="Spring S."/>
            <person name="Nolan M."/>
            <person name="Lapidus A."/>
            <person name="Glavina Del Rio T."/>
            <person name="Copeland A."/>
            <person name="Tice H."/>
            <person name="Cheng J.F."/>
            <person name="Lucas S."/>
            <person name="Land M."/>
            <person name="Chen F."/>
            <person name="Bruce D."/>
            <person name="Goodwin L."/>
            <person name="Pitluck S."/>
            <person name="Ivanova N."/>
            <person name="Mavromatis K."/>
            <person name="Mikhailova N."/>
            <person name="Pati A."/>
            <person name="Chen A."/>
            <person name="Palaniappan K."/>
            <person name="Hauser L."/>
            <person name="Chang Y.J."/>
            <person name="Jeffries C.D."/>
            <person name="Munk C."/>
            <person name="Kiss H."/>
            <person name="Chain P."/>
            <person name="Han C."/>
            <person name="Brettin T."/>
            <person name="Detter J.C."/>
            <person name="Schuler E."/>
            <person name="Goker M."/>
            <person name="Rohde M."/>
            <person name="Bristow J."/>
            <person name="Eisen J.A."/>
            <person name="Markowitz V."/>
            <person name="Hugenholtz P."/>
            <person name="Kyrpides N.C."/>
            <person name="Klenk H.P."/>
        </authorList>
    </citation>
    <scope>NUCLEOTIDE SEQUENCE [LARGE SCALE GENOMIC DNA]</scope>
    <source>
        <strain evidence="18 19">DSM 5692</strain>
    </source>
</reference>
<dbReference type="InterPro" id="IPR014017">
    <property type="entry name" value="DNA_helicase_UvrD-like_C"/>
</dbReference>
<dbReference type="GO" id="GO:0043138">
    <property type="term" value="F:3'-5' DNA helicase activity"/>
    <property type="evidence" value="ECO:0007669"/>
    <property type="project" value="UniProtKB-EC"/>
</dbReference>
<dbReference type="RefSeq" id="WP_015752402.1">
    <property type="nucleotide sequence ID" value="NC_013223.1"/>
</dbReference>
<dbReference type="Pfam" id="PF00580">
    <property type="entry name" value="UvrD-helicase"/>
    <property type="match status" value="1"/>
</dbReference>
<dbReference type="AlphaFoldDB" id="C8X4N6"/>
<dbReference type="InterPro" id="IPR011604">
    <property type="entry name" value="PDDEXK-like_dom_sf"/>
</dbReference>
<evidence type="ECO:0000256" key="7">
    <source>
        <dbReference type="ARBA" id="ARBA00022840"/>
    </source>
</evidence>
<reference evidence="19" key="1">
    <citation type="submission" date="2009-09" db="EMBL/GenBank/DDBJ databases">
        <title>The complete chromosome of Desulfohalobium retbaense DSM 5692.</title>
        <authorList>
            <consortium name="US DOE Joint Genome Institute (JGI-PGF)"/>
            <person name="Lucas S."/>
            <person name="Copeland A."/>
            <person name="Lapidus A."/>
            <person name="Glavina del Rio T."/>
            <person name="Dalin E."/>
            <person name="Tice H."/>
            <person name="Bruce D."/>
            <person name="Goodwin L."/>
            <person name="Pitluck S."/>
            <person name="Kyrpides N."/>
            <person name="Mavromatis K."/>
            <person name="Ivanova N."/>
            <person name="Mikhailova N."/>
            <person name="Munk A.C."/>
            <person name="Brettin T."/>
            <person name="Detter J.C."/>
            <person name="Han C."/>
            <person name="Tapia R."/>
            <person name="Larimer F."/>
            <person name="Land M."/>
            <person name="Hauser L."/>
            <person name="Markowitz V."/>
            <person name="Cheng J.-F."/>
            <person name="Hugenholtz P."/>
            <person name="Woyke T."/>
            <person name="Wu D."/>
            <person name="Spring S."/>
            <person name="Klenk H.-P."/>
            <person name="Eisen J.A."/>
        </authorList>
    </citation>
    <scope>NUCLEOTIDE SEQUENCE [LARGE SCALE GENOMIC DNA]</scope>
    <source>
        <strain evidence="19">DSM 5692</strain>
    </source>
</reference>
<dbReference type="InterPro" id="IPR000212">
    <property type="entry name" value="DNA_helicase_UvrD/REP"/>
</dbReference>
<comment type="catalytic activity">
    <reaction evidence="14">
        <text>ATP + H2O = ADP + phosphate + H(+)</text>
        <dbReference type="Rhea" id="RHEA:13065"/>
        <dbReference type="ChEBI" id="CHEBI:15377"/>
        <dbReference type="ChEBI" id="CHEBI:15378"/>
        <dbReference type="ChEBI" id="CHEBI:30616"/>
        <dbReference type="ChEBI" id="CHEBI:43474"/>
        <dbReference type="ChEBI" id="CHEBI:456216"/>
        <dbReference type="EC" id="5.6.2.4"/>
    </reaction>
</comment>
<protein>
    <recommendedName>
        <fullName evidence="12">DNA 3'-5' helicase</fullName>
        <ecNumber evidence="12">5.6.2.4</ecNumber>
    </recommendedName>
    <alternativeName>
        <fullName evidence="13">DNA 3'-5' helicase II</fullName>
    </alternativeName>
</protein>
<dbReference type="PROSITE" id="PS51198">
    <property type="entry name" value="UVRD_HELICASE_ATP_BIND"/>
    <property type="match status" value="1"/>
</dbReference>
<evidence type="ECO:0000256" key="10">
    <source>
        <dbReference type="ARBA" id="ARBA00023235"/>
    </source>
</evidence>
<accession>C8X4N6</accession>
<evidence type="ECO:0000256" key="15">
    <source>
        <dbReference type="PROSITE-ProRule" id="PRU00560"/>
    </source>
</evidence>
<dbReference type="EC" id="5.6.2.4" evidence="12"/>
<name>C8X4N6_DESRD</name>
<dbReference type="InterPro" id="IPR027417">
    <property type="entry name" value="P-loop_NTPase"/>
</dbReference>
<dbReference type="PANTHER" id="PTHR11070">
    <property type="entry name" value="UVRD / RECB / PCRA DNA HELICASE FAMILY MEMBER"/>
    <property type="match status" value="1"/>
</dbReference>
<dbReference type="Gene3D" id="3.40.50.300">
    <property type="entry name" value="P-loop containing nucleotide triphosphate hydrolases"/>
    <property type="match status" value="4"/>
</dbReference>
<dbReference type="Pfam" id="PF12705">
    <property type="entry name" value="PDDEXK_1"/>
    <property type="match status" value="1"/>
</dbReference>
<dbReference type="KEGG" id="drt:Dret_1975"/>
<evidence type="ECO:0000259" key="17">
    <source>
        <dbReference type="PROSITE" id="PS51217"/>
    </source>
</evidence>
<dbReference type="GO" id="GO:0005829">
    <property type="term" value="C:cytosol"/>
    <property type="evidence" value="ECO:0007669"/>
    <property type="project" value="TreeGrafter"/>
</dbReference>
<evidence type="ECO:0000256" key="3">
    <source>
        <dbReference type="ARBA" id="ARBA00022763"/>
    </source>
</evidence>
<dbReference type="PROSITE" id="PS51217">
    <property type="entry name" value="UVRD_HELICASE_CTER"/>
    <property type="match status" value="1"/>
</dbReference>
<evidence type="ECO:0000256" key="9">
    <source>
        <dbReference type="ARBA" id="ARBA00023204"/>
    </source>
</evidence>
<feature type="binding site" evidence="15">
    <location>
        <begin position="25"/>
        <end position="32"/>
    </location>
    <ligand>
        <name>ATP</name>
        <dbReference type="ChEBI" id="CHEBI:30616"/>
    </ligand>
</feature>
<keyword evidence="8" id="KW-0238">DNA-binding</keyword>
<keyword evidence="7 15" id="KW-0067">ATP-binding</keyword>
<dbReference type="EMBL" id="CP001734">
    <property type="protein sequence ID" value="ACV69259.1"/>
    <property type="molecule type" value="Genomic_DNA"/>
</dbReference>
<dbReference type="Gene3D" id="1.10.486.10">
    <property type="entry name" value="PCRA, domain 4"/>
    <property type="match status" value="1"/>
</dbReference>
<keyword evidence="2 15" id="KW-0547">Nucleotide-binding</keyword>
<dbReference type="HOGENOM" id="CLU_009270_0_0_7"/>
<dbReference type="Pfam" id="PF13361">
    <property type="entry name" value="UvrD_C"/>
    <property type="match status" value="1"/>
</dbReference>
<dbReference type="GO" id="GO:0004527">
    <property type="term" value="F:exonuclease activity"/>
    <property type="evidence" value="ECO:0007669"/>
    <property type="project" value="UniProtKB-KW"/>
</dbReference>
<dbReference type="InterPro" id="IPR014016">
    <property type="entry name" value="UvrD-like_ATP-bd"/>
</dbReference>
<evidence type="ECO:0000259" key="16">
    <source>
        <dbReference type="PROSITE" id="PS51198"/>
    </source>
</evidence>
<evidence type="ECO:0000313" key="19">
    <source>
        <dbReference type="Proteomes" id="UP000001052"/>
    </source>
</evidence>
<keyword evidence="9" id="KW-0234">DNA repair</keyword>
<evidence type="ECO:0000256" key="4">
    <source>
        <dbReference type="ARBA" id="ARBA00022801"/>
    </source>
</evidence>
<dbReference type="InterPro" id="IPR038726">
    <property type="entry name" value="PDDEXK_AddAB-type"/>
</dbReference>
<dbReference type="Gene3D" id="3.90.320.10">
    <property type="match status" value="1"/>
</dbReference>
<keyword evidence="4 15" id="KW-0378">Hydrolase</keyword>
<organism evidence="18 19">
    <name type="scientific">Desulfohalobium retbaense (strain ATCC 49708 / DSM 5692 / JCM 16813 / HR100)</name>
    <dbReference type="NCBI Taxonomy" id="485915"/>
    <lineage>
        <taxon>Bacteria</taxon>
        <taxon>Pseudomonadati</taxon>
        <taxon>Thermodesulfobacteriota</taxon>
        <taxon>Desulfovibrionia</taxon>
        <taxon>Desulfovibrionales</taxon>
        <taxon>Desulfohalobiaceae</taxon>
        <taxon>Desulfohalobium</taxon>
    </lineage>
</organism>
<dbReference type="SUPFAM" id="SSF52540">
    <property type="entry name" value="P-loop containing nucleoside triphosphate hydrolases"/>
    <property type="match status" value="1"/>
</dbReference>
<evidence type="ECO:0000256" key="1">
    <source>
        <dbReference type="ARBA" id="ARBA00022722"/>
    </source>
</evidence>
<sequence length="1132" mass="125891">MDSNLADGKQRSRALDPYTSFIVQAPAGAGKTELLTQRYLVLLAGVSAPEEVLAITFTRKAATEMRNRIIAALQRAGDPTPPDKPHEALTWRLARAVREQDQLLGWELEQAPSRLKIQTIDSLCAQLTRQMPVLSSFGAAPGIRDDAREFYREAARNTLAELDNETWSEPLATLLAHLDGNTDQFEALLVDMLGRRDQWLRHVLQQDARGQGRQILEAGLDRIVSRALAELTVFFGDERGEELLELLRYAAANLERDGKTLLANCLGVEEFPDPDPAALPFWRDVCDFLLTDSNQWRKSVTKGLGFPAPSSVGTAQKAQAKDSKERWQSLVADLADEEGLLETLQMVRGLPEGNYSDAQWTVLQALLAVLKLATAQLLLVFQGAGEVDFIEIGMQARHALGEPQAPTDLALSLDYRIQHILMDEFQDTSVTQFELLERLVAGWQPDDGRTFFGVGDPMQSIYRFREAEVGLFLQAARNGIGDIPLEPLVLSVNFRSQAGVVNWVNAVFPDVMPTQPEAMTGAVPYTPSQTIRAANAEHAVSVHPRRAANEAAEAEEVAASIQTTLETVPQHERIAVLARAANHLVPIVQRLRRDGIPFQAVDIDPVIEKPVVSDLLALTRALARPADRLAWLAVLRAPWCGLSAGDLCTVAQECSGPLWPALEGAVQEQTVSASGQHRLQRVVGSLRPVLEQREYIAFYKGVEMAWHALGGPACLTDADEQEAARVFFELLRHLSTGGRTPSPEEVEEGLANLRARPEPDGAARVQLMTIHKAKGLEFETVIIPGLGRGTPPVDRRLLMWQEVPRDTGGEDLLLAPVPPTGGKPEATYRYIQQLEKTKTRLEEGRVLYVAVTRARERLHLFGAAKQRADGTLAPVSGSLLELLWPHVKDRFEACQGAAEDQEGVQPEAQQGYWLRRLPANWEVPAVPVRVGGSARGVEGQSRVERPEFDWAGRTVRRIGTVIHRWLMRVAQETEQHWHERSLARCREAFRRDLVGEGVVGPELSAAVDRVEQALAQILSDRRGQWLLASHSEARCEYPLTGALDGELHSVVLDRTFVDGQGQRWIVDYKAGRHSGSDLEAFLDREQERYREQLETYARLVALWEKRPIRLGLYFPLVQGWREWAWKGEGQDT</sequence>
<evidence type="ECO:0000256" key="5">
    <source>
        <dbReference type="ARBA" id="ARBA00022806"/>
    </source>
</evidence>
<dbReference type="GO" id="GO:0000725">
    <property type="term" value="P:recombinational repair"/>
    <property type="evidence" value="ECO:0007669"/>
    <property type="project" value="TreeGrafter"/>
</dbReference>
<feature type="domain" description="UvrD-like helicase ATP-binding" evidence="16">
    <location>
        <begin position="4"/>
        <end position="497"/>
    </location>
</feature>
<keyword evidence="1" id="KW-0540">Nuclease</keyword>
<evidence type="ECO:0000256" key="12">
    <source>
        <dbReference type="ARBA" id="ARBA00034808"/>
    </source>
</evidence>
<feature type="domain" description="UvrD-like helicase C-terminal" evidence="17">
    <location>
        <begin position="509"/>
        <end position="775"/>
    </location>
</feature>
<dbReference type="GO" id="GO:0005524">
    <property type="term" value="F:ATP binding"/>
    <property type="evidence" value="ECO:0007669"/>
    <property type="project" value="UniProtKB-UniRule"/>
</dbReference>
<keyword evidence="3" id="KW-0227">DNA damage</keyword>
<evidence type="ECO:0000256" key="14">
    <source>
        <dbReference type="ARBA" id="ARBA00048988"/>
    </source>
</evidence>
<evidence type="ECO:0000256" key="2">
    <source>
        <dbReference type="ARBA" id="ARBA00022741"/>
    </source>
</evidence>
<comment type="catalytic activity">
    <reaction evidence="11">
        <text>Couples ATP hydrolysis with the unwinding of duplex DNA by translocating in the 3'-5' direction.</text>
        <dbReference type="EC" id="5.6.2.4"/>
    </reaction>
</comment>
<gene>
    <name evidence="18" type="ordered locus">Dret_1975</name>
</gene>
<evidence type="ECO:0000256" key="11">
    <source>
        <dbReference type="ARBA" id="ARBA00034617"/>
    </source>
</evidence>
<evidence type="ECO:0000313" key="18">
    <source>
        <dbReference type="EMBL" id="ACV69259.1"/>
    </source>
</evidence>
<dbReference type="GO" id="GO:0003677">
    <property type="term" value="F:DNA binding"/>
    <property type="evidence" value="ECO:0007669"/>
    <property type="project" value="UniProtKB-KW"/>
</dbReference>
<keyword evidence="5 15" id="KW-0347">Helicase</keyword>
<dbReference type="STRING" id="485915.Dret_1975"/>
<dbReference type="Proteomes" id="UP000001052">
    <property type="component" value="Chromosome"/>
</dbReference>
<proteinExistence type="predicted"/>
<dbReference type="GO" id="GO:0033202">
    <property type="term" value="C:DNA helicase complex"/>
    <property type="evidence" value="ECO:0007669"/>
    <property type="project" value="TreeGrafter"/>
</dbReference>